<dbReference type="RefSeq" id="XP_067923986.1">
    <property type="nucleotide sequence ID" value="XM_068064044.1"/>
</dbReference>
<comment type="caution">
    <text evidence="10">The sequence shown here is derived from an EMBL/GenBank/DDBJ whole genome shotgun (WGS) entry which is preliminary data.</text>
</comment>
<comment type="similarity">
    <text evidence="6">Belongs to the major facilitator superfamily. Spinster (TC 2.A.1.49) family.</text>
</comment>
<dbReference type="InterPro" id="IPR036259">
    <property type="entry name" value="MFS_trans_sf"/>
</dbReference>
<feature type="transmembrane region" description="Helical" evidence="8">
    <location>
        <begin position="263"/>
        <end position="284"/>
    </location>
</feature>
<evidence type="ECO:0000256" key="6">
    <source>
        <dbReference type="ARBA" id="ARBA00024338"/>
    </source>
</evidence>
<dbReference type="InterPro" id="IPR011701">
    <property type="entry name" value="MFS"/>
</dbReference>
<evidence type="ECO:0000256" key="5">
    <source>
        <dbReference type="ARBA" id="ARBA00023136"/>
    </source>
</evidence>
<evidence type="ECO:0000256" key="1">
    <source>
        <dbReference type="ARBA" id="ARBA00004141"/>
    </source>
</evidence>
<sequence>MNSFPSDGDSSLSMLPRKDAADVSGTAEDPLAAPQPQRRRFACDELFWCPKTGHQAGGRRAILSTYLYAAVHGATDQQLPASFKSLEADLGLSPLELGSALSCSRIAHAVACPLWGLAVDCCGRRRMFASTALGWGVASCLFFFVFQPWHVMPLLSVAGLFMAAMGPLSQKVLSEEVQPDKRGTSFGTMHFFQSLGRIVSLQATTSVSGLKILGAEGWRYAFATCGLASIVMAIVLGIRVRDSASQMKERQVSGVRWFSPRELVYVCWNGSFWVMLLVGILNGVPRSALNFSTMWFQYCGISDWWSSFIVSASWVSAMFVAPFVGCLGDYVSRLSPDHGRPFLAQASLLLRSALMAVMLVCIPLKASSFWAFLTLAILIGFLAGWPGVGVNRPILSEVVKPQHRATVFALVSTCEGVGAAVLGAPLVGFLSEHVFGYVKLSHGVHVSGLSAAEKLPNARALSLSMLCMTVGPWMANFVVYCILHKTYKKDKRNGTAGNPPGLDNVSLPDPEGDQQSHSLLPGPAKRV</sequence>
<feature type="region of interest" description="Disordered" evidence="7">
    <location>
        <begin position="492"/>
        <end position="527"/>
    </location>
</feature>
<reference evidence="10 11" key="1">
    <citation type="journal article" date="2017" name="Int. J. Parasitol.">
        <title>The genome of the protozoan parasite Cystoisospora suis and a reverse vaccinology approach to identify vaccine candidates.</title>
        <authorList>
            <person name="Palmieri N."/>
            <person name="Shrestha A."/>
            <person name="Ruttkowski B."/>
            <person name="Beck T."/>
            <person name="Vogl C."/>
            <person name="Tomley F."/>
            <person name="Blake D.P."/>
            <person name="Joachim A."/>
        </authorList>
    </citation>
    <scope>NUCLEOTIDE SEQUENCE [LARGE SCALE GENOMIC DNA]</scope>
    <source>
        <strain evidence="10 11">Wien I</strain>
    </source>
</reference>
<dbReference type="InterPro" id="IPR020846">
    <property type="entry name" value="MFS_dom"/>
</dbReference>
<dbReference type="Proteomes" id="UP000221165">
    <property type="component" value="Unassembled WGS sequence"/>
</dbReference>
<feature type="transmembrane region" description="Helical" evidence="8">
    <location>
        <begin position="372"/>
        <end position="395"/>
    </location>
</feature>
<dbReference type="AlphaFoldDB" id="A0A2C6L0Y7"/>
<organism evidence="10 11">
    <name type="scientific">Cystoisospora suis</name>
    <dbReference type="NCBI Taxonomy" id="483139"/>
    <lineage>
        <taxon>Eukaryota</taxon>
        <taxon>Sar</taxon>
        <taxon>Alveolata</taxon>
        <taxon>Apicomplexa</taxon>
        <taxon>Conoidasida</taxon>
        <taxon>Coccidia</taxon>
        <taxon>Eucoccidiorida</taxon>
        <taxon>Eimeriorina</taxon>
        <taxon>Sarcocystidae</taxon>
        <taxon>Cystoisospora</taxon>
    </lineage>
</organism>
<feature type="transmembrane region" description="Helical" evidence="8">
    <location>
        <begin position="407"/>
        <end position="430"/>
    </location>
</feature>
<dbReference type="PANTHER" id="PTHR23505">
    <property type="entry name" value="SPINSTER"/>
    <property type="match status" value="1"/>
</dbReference>
<keyword evidence="5 8" id="KW-0472">Membrane</keyword>
<protein>
    <submittedName>
        <fullName evidence="10">Major facilitator family protein</fullName>
    </submittedName>
</protein>
<evidence type="ECO:0000256" key="3">
    <source>
        <dbReference type="ARBA" id="ARBA00022692"/>
    </source>
</evidence>
<name>A0A2C6L0Y7_9APIC</name>
<dbReference type="Pfam" id="PF07690">
    <property type="entry name" value="MFS_1"/>
    <property type="match status" value="1"/>
</dbReference>
<dbReference type="GeneID" id="94427255"/>
<comment type="subcellular location">
    <subcellularLocation>
        <location evidence="1">Membrane</location>
        <topology evidence="1">Multi-pass membrane protein</topology>
    </subcellularLocation>
</comment>
<evidence type="ECO:0000313" key="10">
    <source>
        <dbReference type="EMBL" id="PHJ22309.1"/>
    </source>
</evidence>
<feature type="transmembrane region" description="Helical" evidence="8">
    <location>
        <begin position="127"/>
        <end position="146"/>
    </location>
</feature>
<evidence type="ECO:0000256" key="8">
    <source>
        <dbReference type="SAM" id="Phobius"/>
    </source>
</evidence>
<keyword evidence="2" id="KW-0813">Transport</keyword>
<feature type="domain" description="Major facilitator superfamily (MFS) profile" evidence="9">
    <location>
        <begin position="61"/>
        <end position="487"/>
    </location>
</feature>
<dbReference type="SUPFAM" id="SSF103473">
    <property type="entry name" value="MFS general substrate transporter"/>
    <property type="match status" value="1"/>
</dbReference>
<evidence type="ECO:0000256" key="2">
    <source>
        <dbReference type="ARBA" id="ARBA00022448"/>
    </source>
</evidence>
<dbReference type="PANTHER" id="PTHR23505:SF52">
    <property type="entry name" value="MAJOR FACILITATOR SUPERFAMILY PROTEIN"/>
    <property type="match status" value="1"/>
</dbReference>
<dbReference type="GO" id="GO:0016020">
    <property type="term" value="C:membrane"/>
    <property type="evidence" value="ECO:0007669"/>
    <property type="project" value="UniProtKB-SubCell"/>
</dbReference>
<feature type="transmembrane region" description="Helical" evidence="8">
    <location>
        <begin position="348"/>
        <end position="366"/>
    </location>
</feature>
<dbReference type="InterPro" id="IPR044770">
    <property type="entry name" value="MFS_spinster-like"/>
</dbReference>
<evidence type="ECO:0000256" key="7">
    <source>
        <dbReference type="SAM" id="MobiDB-lite"/>
    </source>
</evidence>
<accession>A0A2C6L0Y7</accession>
<feature type="transmembrane region" description="Helical" evidence="8">
    <location>
        <begin position="220"/>
        <end position="240"/>
    </location>
</feature>
<dbReference type="PROSITE" id="PS50850">
    <property type="entry name" value="MFS"/>
    <property type="match status" value="1"/>
</dbReference>
<dbReference type="GO" id="GO:0022857">
    <property type="term" value="F:transmembrane transporter activity"/>
    <property type="evidence" value="ECO:0007669"/>
    <property type="project" value="InterPro"/>
</dbReference>
<dbReference type="OrthoDB" id="440755at2759"/>
<evidence type="ECO:0000259" key="9">
    <source>
        <dbReference type="PROSITE" id="PS50850"/>
    </source>
</evidence>
<feature type="transmembrane region" description="Helical" evidence="8">
    <location>
        <begin position="304"/>
        <end position="327"/>
    </location>
</feature>
<keyword evidence="4 8" id="KW-1133">Transmembrane helix</keyword>
<gene>
    <name evidence="10" type="ORF">CSUI_003849</name>
</gene>
<feature type="transmembrane region" description="Helical" evidence="8">
    <location>
        <begin position="460"/>
        <end position="483"/>
    </location>
</feature>
<evidence type="ECO:0000313" key="11">
    <source>
        <dbReference type="Proteomes" id="UP000221165"/>
    </source>
</evidence>
<feature type="region of interest" description="Disordered" evidence="7">
    <location>
        <begin position="1"/>
        <end position="34"/>
    </location>
</feature>
<dbReference type="VEuPathDB" id="ToxoDB:CSUI_003849"/>
<dbReference type="Gene3D" id="1.20.1250.20">
    <property type="entry name" value="MFS general substrate transporter like domains"/>
    <property type="match status" value="2"/>
</dbReference>
<feature type="compositionally biased region" description="Polar residues" evidence="7">
    <location>
        <begin position="1"/>
        <end position="13"/>
    </location>
</feature>
<keyword evidence="3 8" id="KW-0812">Transmembrane</keyword>
<evidence type="ECO:0000256" key="4">
    <source>
        <dbReference type="ARBA" id="ARBA00022989"/>
    </source>
</evidence>
<dbReference type="EMBL" id="MIGC01001735">
    <property type="protein sequence ID" value="PHJ22309.1"/>
    <property type="molecule type" value="Genomic_DNA"/>
</dbReference>
<keyword evidence="11" id="KW-1185">Reference proteome</keyword>
<proteinExistence type="inferred from homology"/>